<evidence type="ECO:0000313" key="2">
    <source>
        <dbReference type="EMBL" id="MPN44126.1"/>
    </source>
</evidence>
<keyword evidence="1" id="KW-0472">Membrane</keyword>
<dbReference type="AlphaFoldDB" id="A0A645HZV5"/>
<feature type="transmembrane region" description="Helical" evidence="1">
    <location>
        <begin position="49"/>
        <end position="72"/>
    </location>
</feature>
<comment type="caution">
    <text evidence="2">The sequence shown here is derived from an EMBL/GenBank/DDBJ whole genome shotgun (WGS) entry which is preliminary data.</text>
</comment>
<protein>
    <submittedName>
        <fullName evidence="2">Uncharacterized protein</fullName>
    </submittedName>
</protein>
<gene>
    <name evidence="2" type="ORF">SDC9_191687</name>
</gene>
<name>A0A645HZV5_9ZZZZ</name>
<reference evidence="2" key="1">
    <citation type="submission" date="2019-08" db="EMBL/GenBank/DDBJ databases">
        <authorList>
            <person name="Kucharzyk K."/>
            <person name="Murdoch R.W."/>
            <person name="Higgins S."/>
            <person name="Loffler F."/>
        </authorList>
    </citation>
    <scope>NUCLEOTIDE SEQUENCE</scope>
</reference>
<keyword evidence="1" id="KW-0812">Transmembrane</keyword>
<proteinExistence type="predicted"/>
<evidence type="ECO:0000256" key="1">
    <source>
        <dbReference type="SAM" id="Phobius"/>
    </source>
</evidence>
<dbReference type="EMBL" id="VSSQ01103003">
    <property type="protein sequence ID" value="MPN44126.1"/>
    <property type="molecule type" value="Genomic_DNA"/>
</dbReference>
<sequence length="86" mass="9267">MVAVSIRVSKALGASALAYLFPLGMLIVGVALGWLLASVWGIFADSEMTMALFGLGFAILSFVLLKIAAPLYNKKVSNVYRMVDKR</sequence>
<feature type="transmembrane region" description="Helical" evidence="1">
    <location>
        <begin position="12"/>
        <end position="37"/>
    </location>
</feature>
<keyword evidence="1" id="KW-1133">Transmembrane helix</keyword>
<organism evidence="2">
    <name type="scientific">bioreactor metagenome</name>
    <dbReference type="NCBI Taxonomy" id="1076179"/>
    <lineage>
        <taxon>unclassified sequences</taxon>
        <taxon>metagenomes</taxon>
        <taxon>ecological metagenomes</taxon>
    </lineage>
</organism>
<dbReference type="Pfam" id="PF04246">
    <property type="entry name" value="RseC_MucC"/>
    <property type="match status" value="1"/>
</dbReference>
<accession>A0A645HZV5</accession>